<dbReference type="GO" id="GO:0003724">
    <property type="term" value="F:RNA helicase activity"/>
    <property type="evidence" value="ECO:0007669"/>
    <property type="project" value="UniProtKB-EC"/>
</dbReference>
<feature type="domain" description="Helicase C-terminal" evidence="16">
    <location>
        <begin position="673"/>
        <end position="854"/>
    </location>
</feature>
<dbReference type="Pfam" id="PF00271">
    <property type="entry name" value="Helicase_C"/>
    <property type="match status" value="1"/>
</dbReference>
<dbReference type="SUPFAM" id="SSF90229">
    <property type="entry name" value="CCCH zinc finger"/>
    <property type="match status" value="1"/>
</dbReference>
<dbReference type="InterPro" id="IPR006575">
    <property type="entry name" value="RWD_dom"/>
</dbReference>
<dbReference type="EC" id="3.6.4.13" evidence="2"/>
<dbReference type="SMART" id="SM00487">
    <property type="entry name" value="DEXDc"/>
    <property type="match status" value="1"/>
</dbReference>
<evidence type="ECO:0000259" key="14">
    <source>
        <dbReference type="PROSITE" id="PS50103"/>
    </source>
</evidence>
<feature type="domain" description="C3H1-type" evidence="14">
    <location>
        <begin position="235"/>
        <end position="262"/>
    </location>
</feature>
<comment type="similarity">
    <text evidence="1">Belongs to the DEAD box helicase family. DEAH subfamily.</text>
</comment>
<evidence type="ECO:0000313" key="19">
    <source>
        <dbReference type="Proteomes" id="UP000092461"/>
    </source>
</evidence>
<keyword evidence="8 11" id="KW-0862">Zinc</keyword>
<dbReference type="GO" id="GO:0005524">
    <property type="term" value="F:ATP binding"/>
    <property type="evidence" value="ECO:0007669"/>
    <property type="project" value="UniProtKB-KW"/>
</dbReference>
<dbReference type="PROSITE" id="PS50030">
    <property type="entry name" value="UBA"/>
    <property type="match status" value="1"/>
</dbReference>
<dbReference type="PROSITE" id="PS50103">
    <property type="entry name" value="ZF_C3H1"/>
    <property type="match status" value="1"/>
</dbReference>
<comment type="catalytic activity">
    <reaction evidence="10">
        <text>ATP + H2O = ADP + phosphate + H(+)</text>
        <dbReference type="Rhea" id="RHEA:13065"/>
        <dbReference type="ChEBI" id="CHEBI:15377"/>
        <dbReference type="ChEBI" id="CHEBI:15378"/>
        <dbReference type="ChEBI" id="CHEBI:30616"/>
        <dbReference type="ChEBI" id="CHEBI:43474"/>
        <dbReference type="ChEBI" id="CHEBI:456216"/>
        <dbReference type="EC" id="3.6.4.13"/>
    </reaction>
</comment>
<evidence type="ECO:0000259" key="13">
    <source>
        <dbReference type="PROSITE" id="PS50030"/>
    </source>
</evidence>
<dbReference type="InterPro" id="IPR059023">
    <property type="entry name" value="RNA_hel_CTD"/>
</dbReference>
<evidence type="ECO:0000256" key="2">
    <source>
        <dbReference type="ARBA" id="ARBA00012552"/>
    </source>
</evidence>
<dbReference type="InterPro" id="IPR036855">
    <property type="entry name" value="Znf_CCCH_sf"/>
</dbReference>
<feature type="zinc finger region" description="C3H1-type" evidence="11">
    <location>
        <begin position="235"/>
        <end position="262"/>
    </location>
</feature>
<dbReference type="CDD" id="cd23825">
    <property type="entry name" value="RWD_DHX57"/>
    <property type="match status" value="1"/>
</dbReference>
<dbReference type="FunFam" id="3.40.50.300:FF:001214">
    <property type="entry name" value="DExH-box ATP-dependent RNA helicase"/>
    <property type="match status" value="1"/>
</dbReference>
<dbReference type="Pfam" id="PF00642">
    <property type="entry name" value="zf-CCCH"/>
    <property type="match status" value="1"/>
</dbReference>
<dbReference type="SMART" id="SM00490">
    <property type="entry name" value="HELICc"/>
    <property type="match status" value="1"/>
</dbReference>
<dbReference type="SUPFAM" id="SSF46934">
    <property type="entry name" value="UBA-like"/>
    <property type="match status" value="1"/>
</dbReference>
<dbReference type="InterPro" id="IPR011545">
    <property type="entry name" value="DEAD/DEAH_box_helicase_dom"/>
</dbReference>
<dbReference type="InterPro" id="IPR027417">
    <property type="entry name" value="P-loop_NTPase"/>
</dbReference>
<dbReference type="Pfam" id="PF07717">
    <property type="entry name" value="OB_NTP_bind"/>
    <property type="match status" value="1"/>
</dbReference>
<dbReference type="Gene3D" id="4.10.1000.10">
    <property type="entry name" value="Zinc finger, CCCH-type"/>
    <property type="match status" value="1"/>
</dbReference>
<dbReference type="EMBL" id="GITU01005804">
    <property type="protein sequence ID" value="MBC1174507.1"/>
    <property type="molecule type" value="Transcribed_RNA"/>
</dbReference>
<evidence type="ECO:0000313" key="17">
    <source>
        <dbReference type="EMBL" id="MBC1174507.1"/>
    </source>
</evidence>
<dbReference type="PROSITE" id="PS51192">
    <property type="entry name" value="HELICASE_ATP_BIND_1"/>
    <property type="match status" value="1"/>
</dbReference>
<keyword evidence="9" id="KW-0067">ATP-binding</keyword>
<evidence type="ECO:0000256" key="8">
    <source>
        <dbReference type="ARBA" id="ARBA00022833"/>
    </source>
</evidence>
<organism evidence="18 19">
    <name type="scientific">Lutzomyia longipalpis</name>
    <name type="common">Sand fly</name>
    <dbReference type="NCBI Taxonomy" id="7200"/>
    <lineage>
        <taxon>Eukaryota</taxon>
        <taxon>Metazoa</taxon>
        <taxon>Ecdysozoa</taxon>
        <taxon>Arthropoda</taxon>
        <taxon>Hexapoda</taxon>
        <taxon>Insecta</taxon>
        <taxon>Pterygota</taxon>
        <taxon>Neoptera</taxon>
        <taxon>Endopterygota</taxon>
        <taxon>Diptera</taxon>
        <taxon>Nematocera</taxon>
        <taxon>Psychodoidea</taxon>
        <taxon>Psychodidae</taxon>
        <taxon>Lutzomyia</taxon>
        <taxon>Lutzomyia</taxon>
    </lineage>
</organism>
<dbReference type="SUPFAM" id="SSF52540">
    <property type="entry name" value="P-loop containing nucleoside triphosphate hydrolases"/>
    <property type="match status" value="1"/>
</dbReference>
<feature type="domain" description="UBA" evidence="13">
    <location>
        <begin position="107"/>
        <end position="152"/>
    </location>
</feature>
<dbReference type="InterPro" id="IPR000571">
    <property type="entry name" value="Znf_CCCH"/>
</dbReference>
<evidence type="ECO:0000256" key="7">
    <source>
        <dbReference type="ARBA" id="ARBA00022806"/>
    </source>
</evidence>
<dbReference type="Pfam" id="PF26026">
    <property type="entry name" value="RNA_hel_CTD"/>
    <property type="match status" value="1"/>
</dbReference>
<reference evidence="18" key="3">
    <citation type="submission" date="2020-05" db="UniProtKB">
        <authorList>
            <consortium name="EnsemblMetazoa"/>
        </authorList>
    </citation>
    <scope>IDENTIFICATION</scope>
    <source>
        <strain evidence="18">Jacobina</strain>
    </source>
</reference>
<keyword evidence="3 11" id="KW-0479">Metal-binding</keyword>
<dbReference type="AlphaFoldDB" id="A0A1B0GJV8"/>
<dbReference type="Pfam" id="PF05773">
    <property type="entry name" value="RWD"/>
    <property type="match status" value="1"/>
</dbReference>
<keyword evidence="4" id="KW-0547">Nucleotide-binding</keyword>
<evidence type="ECO:0000256" key="12">
    <source>
        <dbReference type="SAM" id="MobiDB-lite"/>
    </source>
</evidence>
<proteinExistence type="inferred from homology"/>
<dbReference type="Proteomes" id="UP000092461">
    <property type="component" value="Unassembled WGS sequence"/>
</dbReference>
<keyword evidence="6" id="KW-0378">Hydrolase</keyword>
<dbReference type="PROSITE" id="PS51194">
    <property type="entry name" value="HELICASE_CTER"/>
    <property type="match status" value="1"/>
</dbReference>
<evidence type="ECO:0000256" key="11">
    <source>
        <dbReference type="PROSITE-ProRule" id="PRU00723"/>
    </source>
</evidence>
<dbReference type="EMBL" id="AJWK01022419">
    <property type="status" value="NOT_ANNOTATED_CDS"/>
    <property type="molecule type" value="Genomic_DNA"/>
</dbReference>
<protein>
    <recommendedName>
        <fullName evidence="2">RNA helicase</fullName>
        <ecNumber evidence="2">3.6.4.13</ecNumber>
    </recommendedName>
</protein>
<reference evidence="17" key="2">
    <citation type="journal article" date="2020" name="BMC">
        <title>Leishmania infection induces a limited differential gene expression in the sand fly midgut.</title>
        <authorList>
            <person name="Coutinho-Abreu I.V."/>
            <person name="Serafim T.D."/>
            <person name="Meneses C."/>
            <person name="Kamhawi S."/>
            <person name="Oliveira F."/>
            <person name="Valenzuela J.G."/>
        </authorList>
    </citation>
    <scope>NUCLEOTIDE SEQUENCE</scope>
    <source>
        <strain evidence="17">Jacobina</strain>
        <tissue evidence="17">Midgut</tissue>
    </source>
</reference>
<dbReference type="InterPro" id="IPR015940">
    <property type="entry name" value="UBA"/>
</dbReference>
<dbReference type="SMART" id="SM00356">
    <property type="entry name" value="ZnF_C3H1"/>
    <property type="match status" value="1"/>
</dbReference>
<dbReference type="EnsemblMetazoa" id="LLOJ006761-RA">
    <property type="protein sequence ID" value="LLOJ006761-PA"/>
    <property type="gene ID" value="LLOJ006761"/>
</dbReference>
<dbReference type="GO" id="GO:0016787">
    <property type="term" value="F:hydrolase activity"/>
    <property type="evidence" value="ECO:0007669"/>
    <property type="project" value="UniProtKB-KW"/>
</dbReference>
<dbReference type="PANTHER" id="PTHR18934:SF145">
    <property type="entry name" value="ATP-DEPENDENT RNA HELICASE DHX57-RELATED"/>
    <property type="match status" value="1"/>
</dbReference>
<evidence type="ECO:0000256" key="9">
    <source>
        <dbReference type="ARBA" id="ARBA00022840"/>
    </source>
</evidence>
<dbReference type="FunFam" id="3.40.50.300:FF:000325">
    <property type="entry name" value="ATP-dependent RNA helicase DHX29"/>
    <property type="match status" value="1"/>
</dbReference>
<dbReference type="Gene3D" id="3.40.50.300">
    <property type="entry name" value="P-loop containing nucleotide triphosphate hydrolases"/>
    <property type="match status" value="2"/>
</dbReference>
<reference evidence="19" key="1">
    <citation type="submission" date="2012-05" db="EMBL/GenBank/DDBJ databases">
        <title>Whole Genome Assembly of Lutzomyia longipalpis.</title>
        <authorList>
            <person name="Richards S."/>
            <person name="Qu C."/>
            <person name="Dillon R."/>
            <person name="Worley K."/>
            <person name="Scherer S."/>
            <person name="Batterton M."/>
            <person name="Taylor A."/>
            <person name="Hawes A."/>
            <person name="Hernandez B."/>
            <person name="Kovar C."/>
            <person name="Mandapat C."/>
            <person name="Pham C."/>
            <person name="Qu C."/>
            <person name="Jing C."/>
            <person name="Bess C."/>
            <person name="Bandaranaike D."/>
            <person name="Ngo D."/>
            <person name="Ongeri F."/>
            <person name="Arias F."/>
            <person name="Lara F."/>
            <person name="Weissenberger G."/>
            <person name="Kamau G."/>
            <person name="Han H."/>
            <person name="Shen H."/>
            <person name="Dinh H."/>
            <person name="Khalil I."/>
            <person name="Jones J."/>
            <person name="Shafer J."/>
            <person name="Jayaseelan J."/>
            <person name="Quiroz J."/>
            <person name="Blankenburg K."/>
            <person name="Nguyen L."/>
            <person name="Jackson L."/>
            <person name="Francisco L."/>
            <person name="Tang L.-Y."/>
            <person name="Pu L.-L."/>
            <person name="Perales L."/>
            <person name="Lorensuhewa L."/>
            <person name="Munidasa M."/>
            <person name="Coyle M."/>
            <person name="Taylor M."/>
            <person name="Puazo M."/>
            <person name="Firestine M."/>
            <person name="Scheel M."/>
            <person name="Javaid M."/>
            <person name="Wang M."/>
            <person name="Li M."/>
            <person name="Tabassum N."/>
            <person name="Saada N."/>
            <person name="Osuji N."/>
            <person name="Aqrawi P."/>
            <person name="Fu Q."/>
            <person name="Thornton R."/>
            <person name="Raj R."/>
            <person name="Goodspeed R."/>
            <person name="Mata R."/>
            <person name="Najjar R."/>
            <person name="Gubbala S."/>
            <person name="Lee S."/>
            <person name="Denson S."/>
            <person name="Patil S."/>
            <person name="Macmil S."/>
            <person name="Qi S."/>
            <person name="Matskevitch T."/>
            <person name="Palculict T."/>
            <person name="Mathew T."/>
            <person name="Vee V."/>
            <person name="Velamala V."/>
            <person name="Korchina V."/>
            <person name="Cai W."/>
            <person name="Liu W."/>
            <person name="Dai W."/>
            <person name="Zou X."/>
            <person name="Zhu Y."/>
            <person name="Zhang Y."/>
            <person name="Wu Y.-Q."/>
            <person name="Xin Y."/>
            <person name="Nazarath L."/>
            <person name="Kovar C."/>
            <person name="Han Y."/>
            <person name="Muzny D."/>
            <person name="Gibbs R."/>
        </authorList>
    </citation>
    <scope>NUCLEOTIDE SEQUENCE [LARGE SCALE GENOMIC DNA]</scope>
    <source>
        <strain evidence="19">Jacobina</strain>
    </source>
</reference>
<evidence type="ECO:0000256" key="6">
    <source>
        <dbReference type="ARBA" id="ARBA00022801"/>
    </source>
</evidence>
<feature type="domain" description="Helicase ATP-binding" evidence="15">
    <location>
        <begin position="445"/>
        <end position="618"/>
    </location>
</feature>
<evidence type="ECO:0000256" key="4">
    <source>
        <dbReference type="ARBA" id="ARBA00022741"/>
    </source>
</evidence>
<name>A0A1B0GJV8_LUTLO</name>
<sequence length="972" mass="111556">MDEESKQMIDDCFLRPVLDVSTTNAGIKPPPPKAPVKVELQVLRLNEDSQNLVMETLRGIHGQDFDLGSESAYKDKGSHFKKSYWEERGNLVIQGITDFSNVPKTGSSSEDMMRFYAIRKLESYGFHKNHCQEALEYCKWDIDDALKLLYDKYFPPPSPPGIDPDISATENEIIMMREDEKSALESIYEGNFEEKERNRIWQLKLKIEHLLIYSPSEKKKMELERKKNDNVPKVKKSMEKCRNFARGKCKYGENCRFSHEVDKPPEKPVDKQSQEAENWFYLEVRFPDGCKYPFEAPLVLLKTTYPDFPTPTCLRLMRMLAVEARKVAEDGMPSFYTLAELLQMKEEVEEFLRNDLTPFLNSKLSLFFVPEEVENGIDEKKNLPTHYQKGTTGKSDRDRATREELRRENARLVRKFTEKQTNLSYQNMMKTRQSLPVWDKRKEILGILEKNQVLVISGETGCGKSTQVPQFLLDQWLSSAAEGNNKNIPHVEIICTQPRRLSAIGVAQRVADERVERIGNSVGYQIRLENKISASTRLTFCTTGILLRRLQTDPVLANVTYVIVDEVHERSEESDFLLLILRELLEKRSDLRVILMSATLNAKIFSEYFKGAPVLDIPGRTFPVEQLFLEDIIEQSNYVLEADSQHCRKLKKFFKENVQYNVPNGSLKINPELIESVLVHIVKGEHNWPREGTILIFLPGFAEIQSVHNCLTDNALFSPRAGNFVLVPLHSTLTNEEQSLVFQKLKPPKRKIVLSTNIAETSVTIDDCVFVIDCGHMKEKRFDSNRNMESLELVWVSRANALQRKGRAGRVMSGVAIHLFTRHRMGGAVPRVAQPSELRFKTREDGYVAIHPSSVNSVVGHFNFPFLVFQEKVKTSRIFIRESTMVPLLPLVLFSGSDIKIELHGGDFIILLEDGWIMLQAANHAVAEMVKWLRKELVELLEQKIRDPCLNLLHHENGSRLIGTIVHLLTTE</sequence>
<dbReference type="InterPro" id="IPR014001">
    <property type="entry name" value="Helicase_ATP-bd"/>
</dbReference>
<evidence type="ECO:0000256" key="10">
    <source>
        <dbReference type="ARBA" id="ARBA00047984"/>
    </source>
</evidence>
<dbReference type="InterPro" id="IPR011709">
    <property type="entry name" value="DEAD-box_helicase_OB_fold"/>
</dbReference>
<keyword evidence="5 11" id="KW-0863">Zinc-finger</keyword>
<dbReference type="VEuPathDB" id="VectorBase:LLOJ006761"/>
<dbReference type="VEuPathDB" id="VectorBase:LLONM1_002153"/>
<dbReference type="EMBL" id="AJWK01022418">
    <property type="status" value="NOT_ANNOTATED_CDS"/>
    <property type="molecule type" value="Genomic_DNA"/>
</dbReference>
<evidence type="ECO:0000256" key="5">
    <source>
        <dbReference type="ARBA" id="ARBA00022771"/>
    </source>
</evidence>
<dbReference type="GO" id="GO:0003723">
    <property type="term" value="F:RNA binding"/>
    <property type="evidence" value="ECO:0007669"/>
    <property type="project" value="TreeGrafter"/>
</dbReference>
<dbReference type="PANTHER" id="PTHR18934">
    <property type="entry name" value="ATP-DEPENDENT RNA HELICASE"/>
    <property type="match status" value="1"/>
</dbReference>
<keyword evidence="7 17" id="KW-0347">Helicase</keyword>
<evidence type="ECO:0000256" key="3">
    <source>
        <dbReference type="ARBA" id="ARBA00022723"/>
    </source>
</evidence>
<feature type="region of interest" description="Disordered" evidence="12">
    <location>
        <begin position="382"/>
        <end position="402"/>
    </location>
</feature>
<evidence type="ECO:0000259" key="15">
    <source>
        <dbReference type="PROSITE" id="PS51192"/>
    </source>
</evidence>
<dbReference type="Pfam" id="PF00270">
    <property type="entry name" value="DEAD"/>
    <property type="match status" value="1"/>
</dbReference>
<keyword evidence="19" id="KW-1185">Reference proteome</keyword>
<dbReference type="InterPro" id="IPR001650">
    <property type="entry name" value="Helicase_C-like"/>
</dbReference>
<dbReference type="InterPro" id="IPR009060">
    <property type="entry name" value="UBA-like_sf"/>
</dbReference>
<dbReference type="GO" id="GO:0008270">
    <property type="term" value="F:zinc ion binding"/>
    <property type="evidence" value="ECO:0007669"/>
    <property type="project" value="UniProtKB-KW"/>
</dbReference>
<evidence type="ECO:0000313" key="18">
    <source>
        <dbReference type="EnsemblMetazoa" id="LLOJ006761-PA"/>
    </source>
</evidence>
<dbReference type="EMBL" id="AJWK01022417">
    <property type="status" value="NOT_ANNOTATED_CDS"/>
    <property type="molecule type" value="Genomic_DNA"/>
</dbReference>
<accession>A0A1B0GJV8</accession>
<evidence type="ECO:0000256" key="1">
    <source>
        <dbReference type="ARBA" id="ARBA00008792"/>
    </source>
</evidence>
<evidence type="ECO:0000259" key="16">
    <source>
        <dbReference type="PROSITE" id="PS51194"/>
    </source>
</evidence>
<dbReference type="CDD" id="cd18791">
    <property type="entry name" value="SF2_C_RHA"/>
    <property type="match status" value="1"/>
</dbReference>